<dbReference type="CDD" id="cd00037">
    <property type="entry name" value="CLECT"/>
    <property type="match status" value="1"/>
</dbReference>
<feature type="domain" description="C-type lectin" evidence="6">
    <location>
        <begin position="60"/>
        <end position="187"/>
    </location>
</feature>
<comment type="subcellular location">
    <subcellularLocation>
        <location evidence="1">Membrane</location>
    </subcellularLocation>
</comment>
<evidence type="ECO:0000256" key="5">
    <source>
        <dbReference type="SAM" id="Phobius"/>
    </source>
</evidence>
<evidence type="ECO:0000256" key="4">
    <source>
        <dbReference type="ARBA" id="ARBA00023136"/>
    </source>
</evidence>
<feature type="transmembrane region" description="Helical" evidence="5">
    <location>
        <begin position="685"/>
        <end position="706"/>
    </location>
</feature>
<dbReference type="WBParaSite" id="ACRNAN_Path_789.g2986.t1">
    <property type="protein sequence ID" value="ACRNAN_Path_789.g2986.t1"/>
    <property type="gene ID" value="ACRNAN_Path_789.g2986"/>
</dbReference>
<dbReference type="SUPFAM" id="SSF81321">
    <property type="entry name" value="Family A G protein-coupled receptor-like"/>
    <property type="match status" value="1"/>
</dbReference>
<feature type="domain" description="G-protein coupled receptors family 1 profile" evidence="7">
    <location>
        <begin position="611"/>
        <end position="886"/>
    </location>
</feature>
<dbReference type="SUPFAM" id="SSF56436">
    <property type="entry name" value="C-type lectin-like"/>
    <property type="match status" value="1"/>
</dbReference>
<proteinExistence type="predicted"/>
<dbReference type="PROSITE" id="PS50041">
    <property type="entry name" value="C_TYPE_LECTIN_2"/>
    <property type="match status" value="1"/>
</dbReference>
<dbReference type="InterPro" id="IPR019430">
    <property type="entry name" value="7TM_GPCR_serpentine_rcpt_Srx"/>
</dbReference>
<feature type="transmembrane region" description="Helical" evidence="5">
    <location>
        <begin position="824"/>
        <end position="847"/>
    </location>
</feature>
<dbReference type="PANTHER" id="PTHR23017">
    <property type="entry name" value="SERPENTINE RECEPTOR, CLASS X"/>
    <property type="match status" value="1"/>
</dbReference>
<evidence type="ECO:0000256" key="3">
    <source>
        <dbReference type="ARBA" id="ARBA00022989"/>
    </source>
</evidence>
<organism evidence="8 9">
    <name type="scientific">Acrobeloides nanus</name>
    <dbReference type="NCBI Taxonomy" id="290746"/>
    <lineage>
        <taxon>Eukaryota</taxon>
        <taxon>Metazoa</taxon>
        <taxon>Ecdysozoa</taxon>
        <taxon>Nematoda</taxon>
        <taxon>Chromadorea</taxon>
        <taxon>Rhabditida</taxon>
        <taxon>Tylenchina</taxon>
        <taxon>Cephalobomorpha</taxon>
        <taxon>Cephaloboidea</taxon>
        <taxon>Cephalobidae</taxon>
        <taxon>Acrobeloides</taxon>
    </lineage>
</organism>
<dbReference type="InterPro" id="IPR001304">
    <property type="entry name" value="C-type_lectin-like"/>
</dbReference>
<evidence type="ECO:0000256" key="2">
    <source>
        <dbReference type="ARBA" id="ARBA00022692"/>
    </source>
</evidence>
<sequence length="923" mass="104845">MSDNAISEESNITTEPYGTAESFTNTTNATCGNTPTDTCLCTTLVTGEMYCNNGWQYFEGSQSCYYVVYGNLNYFDAAIVCESLNASLTSIHSGEENEFVSELPTPGLEWLDYSFWIGLTHNYATDWEWMDGTPVDYEIFGRGYLTNFDSVNLTLVKSLNLICARLAVDGMTIGWAPSRLLWADSLCTDNLNSENTVHGAICKRPAGKNGQNIGTSDMKSSNQQKSNGVQGYDAFEFSPIYKSTLDNRACKSPPKQTASMIVAIDSKHYSLNWTQDPIAICPCSDGNRMYWPSSEFSLPTEVFHAKQLAMILYDYDMEYGQIGFFDGVHNFSQDGSNIERRDMCEHLCVCDIDGTCYEAFQYNTEVLFIPYCEENGTECYVYGGISSGNLCRGRKTDDFWGCINQDTTKERVGRNSSYIKVEKVGCRGCYDLLNLQCPTNDISGVPGWPSLIETTVIVSKVVYAPLDANMYGNPWNYRMAKAQALDWRPYVINPRILSEAYATDAFKEIVYECVFFYGLRGELASKPNDPNYNVTSRLFSSDDNVQLEIEMEQALKTGIYSNLGGNCTSLNYGRFKDLKPELHNRWAESIAVFNNYRIANIFLAFVFGAMGMVLVILILNLIRKQKELQNVYGIICAVQACNEILLLSNSLILEGLKNIKAVLMDANIFFSDDVLSIFGWKLDRLMFYIFYSSKFTVIWLTFLKSISRLIAIMFPLYFDKIFTDQRTIVYCLGGFITVVTAALPLLILPGSCITAFSRSQYLMIDSCSKYYWWVQIYSEYAFALICFVFDIITALKMYKFHKQFAHLHSDTVAKNKKLQERMFILQNFGNLATIIVLFIPHLIYMLACNYDRWHCIVGGENQFANTVYRISSLLFLYNSRIAIWRFGDELITFLCQRRIVKLYQNPDAFKSVSSAISSNMTNR</sequence>
<accession>A0A914CBQ6</accession>
<keyword evidence="8" id="KW-1185">Reference proteome</keyword>
<dbReference type="PANTHER" id="PTHR23017:SF3">
    <property type="entry name" value="G-PROTEIN COUPLED RECEPTORS FAMILY 1 PROFILE DOMAIN-CONTAINING PROTEIN"/>
    <property type="match status" value="1"/>
</dbReference>
<evidence type="ECO:0000256" key="1">
    <source>
        <dbReference type="ARBA" id="ARBA00004370"/>
    </source>
</evidence>
<keyword evidence="3 5" id="KW-1133">Transmembrane helix</keyword>
<feature type="transmembrane region" description="Helical" evidence="5">
    <location>
        <begin position="598"/>
        <end position="619"/>
    </location>
</feature>
<dbReference type="Pfam" id="PF10328">
    <property type="entry name" value="7TM_GPCR_Srx"/>
    <property type="match status" value="1"/>
</dbReference>
<dbReference type="Proteomes" id="UP000887540">
    <property type="component" value="Unplaced"/>
</dbReference>
<dbReference type="AlphaFoldDB" id="A0A914CBQ6"/>
<dbReference type="InterPro" id="IPR016187">
    <property type="entry name" value="CTDL_fold"/>
</dbReference>
<dbReference type="GO" id="GO:0016020">
    <property type="term" value="C:membrane"/>
    <property type="evidence" value="ECO:0007669"/>
    <property type="project" value="UniProtKB-SubCell"/>
</dbReference>
<protein>
    <submittedName>
        <fullName evidence="9">Uncharacterized protein</fullName>
    </submittedName>
</protein>
<dbReference type="Gene3D" id="3.10.100.10">
    <property type="entry name" value="Mannose-Binding Protein A, subunit A"/>
    <property type="match status" value="1"/>
</dbReference>
<feature type="transmembrane region" description="Helical" evidence="5">
    <location>
        <begin position="727"/>
        <end position="750"/>
    </location>
</feature>
<name>A0A914CBQ6_9BILA</name>
<dbReference type="Pfam" id="PF00059">
    <property type="entry name" value="Lectin_C"/>
    <property type="match status" value="1"/>
</dbReference>
<feature type="transmembrane region" description="Helical" evidence="5">
    <location>
        <begin position="770"/>
        <end position="792"/>
    </location>
</feature>
<keyword evidence="4 5" id="KW-0472">Membrane</keyword>
<keyword evidence="2 5" id="KW-0812">Transmembrane</keyword>
<evidence type="ECO:0000259" key="6">
    <source>
        <dbReference type="PROSITE" id="PS50041"/>
    </source>
</evidence>
<dbReference type="CDD" id="cd00637">
    <property type="entry name" value="7tm_classA_rhodopsin-like"/>
    <property type="match status" value="1"/>
</dbReference>
<reference evidence="9" key="1">
    <citation type="submission" date="2022-11" db="UniProtKB">
        <authorList>
            <consortium name="WormBaseParasite"/>
        </authorList>
    </citation>
    <scope>IDENTIFICATION</scope>
</reference>
<evidence type="ECO:0000313" key="8">
    <source>
        <dbReference type="Proteomes" id="UP000887540"/>
    </source>
</evidence>
<dbReference type="SMART" id="SM00034">
    <property type="entry name" value="CLECT"/>
    <property type="match status" value="1"/>
</dbReference>
<dbReference type="PROSITE" id="PS50262">
    <property type="entry name" value="G_PROTEIN_RECEP_F1_2"/>
    <property type="match status" value="1"/>
</dbReference>
<dbReference type="Gene3D" id="1.20.1070.10">
    <property type="entry name" value="Rhodopsin 7-helix transmembrane proteins"/>
    <property type="match status" value="1"/>
</dbReference>
<evidence type="ECO:0000259" key="7">
    <source>
        <dbReference type="PROSITE" id="PS50262"/>
    </source>
</evidence>
<dbReference type="InterPro" id="IPR016186">
    <property type="entry name" value="C-type_lectin-like/link_sf"/>
</dbReference>
<evidence type="ECO:0000313" key="9">
    <source>
        <dbReference type="WBParaSite" id="ACRNAN_Path_789.g2986.t1"/>
    </source>
</evidence>
<dbReference type="InterPro" id="IPR017452">
    <property type="entry name" value="GPCR_Rhodpsn_7TM"/>
</dbReference>